<dbReference type="Proteomes" id="UP000265619">
    <property type="component" value="Unassembled WGS sequence"/>
</dbReference>
<reference evidence="2 3" key="1">
    <citation type="submission" date="2018-09" db="EMBL/GenBank/DDBJ databases">
        <title>Acidovorax cavernicola nov. sp. isolated from Gruta de las Maravillas (Aracena, Spain).</title>
        <authorList>
            <person name="Jurado V."/>
            <person name="Gutierrez-Patricio S."/>
            <person name="Gonzalez-Pimentel J.L."/>
            <person name="Miller A.Z."/>
            <person name="Laiz L."/>
            <person name="Saiz-Jimenez C."/>
        </authorList>
    </citation>
    <scope>NUCLEOTIDE SEQUENCE [LARGE SCALE GENOMIC DNA]</scope>
    <source>
        <strain evidence="2 3">1011MAR4D40.2</strain>
    </source>
</reference>
<organism evidence="2 3">
    <name type="scientific">Acidovorax cavernicola</name>
    <dbReference type="NCBI Taxonomy" id="1675792"/>
    <lineage>
        <taxon>Bacteria</taxon>
        <taxon>Pseudomonadati</taxon>
        <taxon>Pseudomonadota</taxon>
        <taxon>Betaproteobacteria</taxon>
        <taxon>Burkholderiales</taxon>
        <taxon>Comamonadaceae</taxon>
        <taxon>Acidovorax</taxon>
    </lineage>
</organism>
<dbReference type="EMBL" id="QXMN01000292">
    <property type="protein sequence ID" value="RIX69271.1"/>
    <property type="molecule type" value="Genomic_DNA"/>
</dbReference>
<dbReference type="AlphaFoldDB" id="A0A9X8CXT0"/>
<evidence type="ECO:0000259" key="1">
    <source>
        <dbReference type="Pfam" id="PF02538"/>
    </source>
</evidence>
<sequence>WNINLQGMTKAGKVFATTVTTNGGTGARPGKHGLSVTSYPSGVRGTPVEVLESAIPLTFWKKEIRQGSGGAGAWRGGDGVDMHIENVSDSTITLLAAFDRIDYPPRGIDGGAAGASGYVGLSDGTPMLGKGAQQILPQQTLVIRTPGGGGLGTPTPRPAAG</sequence>
<proteinExistence type="predicted"/>
<evidence type="ECO:0000313" key="3">
    <source>
        <dbReference type="Proteomes" id="UP000265619"/>
    </source>
</evidence>
<accession>A0A9X8CXT0</accession>
<dbReference type="OrthoDB" id="8612863at2"/>
<feature type="non-terminal residue" evidence="2">
    <location>
        <position position="1"/>
    </location>
</feature>
<dbReference type="Pfam" id="PF02538">
    <property type="entry name" value="Hydantoinase_B"/>
    <property type="match status" value="1"/>
</dbReference>
<evidence type="ECO:0000313" key="2">
    <source>
        <dbReference type="EMBL" id="RIX69271.1"/>
    </source>
</evidence>
<keyword evidence="3" id="KW-1185">Reference proteome</keyword>
<dbReference type="GO" id="GO:0003824">
    <property type="term" value="F:catalytic activity"/>
    <property type="evidence" value="ECO:0007669"/>
    <property type="project" value="InterPro"/>
</dbReference>
<dbReference type="InterPro" id="IPR003692">
    <property type="entry name" value="Hydantoinase_B"/>
</dbReference>
<dbReference type="RefSeq" id="WP_147400623.1">
    <property type="nucleotide sequence ID" value="NZ_QXMN01000292.1"/>
</dbReference>
<gene>
    <name evidence="2" type="ORF">D3H34_33215</name>
</gene>
<name>A0A9X8CXT0_9BURK</name>
<comment type="caution">
    <text evidence="2">The sequence shown here is derived from an EMBL/GenBank/DDBJ whole genome shotgun (WGS) entry which is preliminary data.</text>
</comment>
<protein>
    <submittedName>
        <fullName evidence="2">Hydantoinase B/oxoprolinase family protein</fullName>
    </submittedName>
</protein>
<feature type="domain" description="Hydantoinase B/oxoprolinase" evidence="1">
    <location>
        <begin position="2"/>
        <end position="154"/>
    </location>
</feature>